<dbReference type="Proteomes" id="UP001360560">
    <property type="component" value="Unassembled WGS sequence"/>
</dbReference>
<evidence type="ECO:0000313" key="4">
    <source>
        <dbReference type="Proteomes" id="UP001360560"/>
    </source>
</evidence>
<comment type="caution">
    <text evidence="3">The sequence shown here is derived from an EMBL/GenBank/DDBJ whole genome shotgun (WGS) entry which is preliminary data.</text>
</comment>
<keyword evidence="4" id="KW-1185">Reference proteome</keyword>
<dbReference type="GO" id="GO:0072659">
    <property type="term" value="P:protein localization to plasma membrane"/>
    <property type="evidence" value="ECO:0007669"/>
    <property type="project" value="InterPro"/>
</dbReference>
<protein>
    <recommendedName>
        <fullName evidence="2">Protein EFR3</fullName>
    </recommendedName>
</protein>
<accession>A0AAV5QDP8</accession>
<name>A0AAV5QDP8_9ASCO</name>
<evidence type="ECO:0000256" key="2">
    <source>
        <dbReference type="ARBA" id="ARBA00017967"/>
    </source>
</evidence>
<dbReference type="GeneID" id="90070665"/>
<comment type="similarity">
    <text evidence="1">Belongs to the EFR3 family.</text>
</comment>
<evidence type="ECO:0000256" key="1">
    <source>
        <dbReference type="ARBA" id="ARBA00010216"/>
    </source>
</evidence>
<dbReference type="InterPro" id="IPR049150">
    <property type="entry name" value="EFR3_HEAT-like_rpt"/>
</dbReference>
<dbReference type="EMBL" id="BTFZ01000001">
    <property type="protein sequence ID" value="GMM32686.1"/>
    <property type="molecule type" value="Genomic_DNA"/>
</dbReference>
<dbReference type="PANTHER" id="PTHR47766">
    <property type="entry name" value="PROTEIN EFR3"/>
    <property type="match status" value="1"/>
</dbReference>
<dbReference type="InterPro" id="IPR039786">
    <property type="entry name" value="EFR3"/>
</dbReference>
<sequence length="914" mass="103531">MPLIKSKHQKLILQCYPSGRDVDKKPNSSELSYLLYYVSTRRVKLEKVGTFLEKKTFADLHHFSHYGNVQVSLLILKNLIEKCSENLNVFAGNCVNIFHQTLLSKDLILTQTTLKVFKVFCNHLDENLFVGDRELITKFIDTSELFLDLANSKLANSAENNQWKIIAIKAAKYLSNIAGFNLSTNGKNTENVEQIVNQSLGLILSVLHQNFSTEQLEERLDRVESKAYKRNDLSLSKSRTNVSFHGSISGARSVFDGVARDNTTEDNVDLDTEWSDADCAEDALIALQTYFSSAVSSELNISLRAVDSFIKSYANNTDMKNWTNYLIQIIVNYAPVQLRFLVLTILINRLSRISDIDGAVNVPDPKLLRYQIILAYTISGLLNSRANMIGLSVLDILKNLLALQLNAVEWEPSPTCVKDVAEIQSHYVTCISSLSKHIYYHDQIGDIIEEIFIKINDTFASHENVNQRQISILFENIDEILDSGISKSSSQQTEGNDKVDGIETYMGENINSIPSSVAAASNLLYPMIKQKASVYITAWLKFSMYLNGSEIVESEIFEKYYRVLIKLLVIELGGHDEAENFVRALGHANADDFNNNYHSLSNQIRKLQVFKSERPNYDNLILDSLRSNFLDELLKNFDKILVSVDNENLCKYILIVKVLVLEIFGINFIYNILRHFLNWQTSDFDDDKAKLRDSFAYSLLLKSGQYLYLKFQKNANTVDEQSPNPFDELIEEVSKKIKARLSNDLWHKKIPVFIRSSTATSDLFFTEDSLMNFFDSDEITHRWIVDVFNGQHPSFLPPEDGHQNNFTHEKILENASVLSASRLAANLTIPGNTTLLSSSGFTSFNNLKSTNTGTMFKVNDLKSVVSKSNLLDSSPQNKLEEVDIQKIQDGLHKMLDGLCFNNESASSTKLNLLV</sequence>
<reference evidence="3 4" key="1">
    <citation type="journal article" date="2023" name="Elife">
        <title>Identification of key yeast species and microbe-microbe interactions impacting larval growth of Drosophila in the wild.</title>
        <authorList>
            <person name="Mure A."/>
            <person name="Sugiura Y."/>
            <person name="Maeda R."/>
            <person name="Honda K."/>
            <person name="Sakurai N."/>
            <person name="Takahashi Y."/>
            <person name="Watada M."/>
            <person name="Katoh T."/>
            <person name="Gotoh A."/>
            <person name="Gotoh Y."/>
            <person name="Taniguchi I."/>
            <person name="Nakamura K."/>
            <person name="Hayashi T."/>
            <person name="Katayama T."/>
            <person name="Uemura T."/>
            <person name="Hattori Y."/>
        </authorList>
    </citation>
    <scope>NUCLEOTIDE SEQUENCE [LARGE SCALE GENOMIC DNA]</scope>
    <source>
        <strain evidence="3 4">SC-9</strain>
    </source>
</reference>
<proteinExistence type="inferred from homology"/>
<organism evidence="3 4">
    <name type="scientific">Saccharomycopsis crataegensis</name>
    <dbReference type="NCBI Taxonomy" id="43959"/>
    <lineage>
        <taxon>Eukaryota</taxon>
        <taxon>Fungi</taxon>
        <taxon>Dikarya</taxon>
        <taxon>Ascomycota</taxon>
        <taxon>Saccharomycotina</taxon>
        <taxon>Saccharomycetes</taxon>
        <taxon>Saccharomycopsidaceae</taxon>
        <taxon>Saccharomycopsis</taxon>
    </lineage>
</organism>
<dbReference type="PANTHER" id="PTHR47766:SF1">
    <property type="entry name" value="PROTEIN EFR3"/>
    <property type="match status" value="1"/>
</dbReference>
<evidence type="ECO:0000313" key="3">
    <source>
        <dbReference type="EMBL" id="GMM32686.1"/>
    </source>
</evidence>
<dbReference type="AlphaFoldDB" id="A0AAV5QDP8"/>
<gene>
    <name evidence="3" type="ORF">DASC09_000110</name>
</gene>
<dbReference type="Pfam" id="PF21072">
    <property type="entry name" value="EFR3"/>
    <property type="match status" value="1"/>
</dbReference>
<dbReference type="RefSeq" id="XP_064849686.1">
    <property type="nucleotide sequence ID" value="XM_064993614.1"/>
</dbReference>
<dbReference type="GO" id="GO:0005886">
    <property type="term" value="C:plasma membrane"/>
    <property type="evidence" value="ECO:0007669"/>
    <property type="project" value="TreeGrafter"/>
</dbReference>